<evidence type="ECO:0000313" key="3">
    <source>
        <dbReference type="Proteomes" id="UP001107558"/>
    </source>
</evidence>
<protein>
    <submittedName>
        <fullName evidence="2">Uncharacterized protein</fullName>
    </submittedName>
</protein>
<gene>
    <name evidence="2" type="ORF">PVAND_001309</name>
</gene>
<sequence length="275" mass="32222">MRFLISFVIISLVINISQANLSLQCIVSYLKSHNAYEDIFSSVDDFSGTDGECESFIRIKIEDFNEKVLEKMEEDPSVRPLIDCFKHETQNEDYELLTLKLQGVGMVDVGWRFWKSSAKEARNEELKVEIDKLGSKILEKCAASDHFGKFFDTTLDKRPSLYAKGENEYCIRRYLVEKYLIDAFAYNFNINPKNITMENYNCDIIMRDILEPAYENLRKDETECSLRILKENGYYDHLLKLELLSKLTLTVHEKAVERQKFIDTMFDITQKTREC</sequence>
<feature type="signal peptide" evidence="1">
    <location>
        <begin position="1"/>
        <end position="19"/>
    </location>
</feature>
<proteinExistence type="predicted"/>
<keyword evidence="1" id="KW-0732">Signal</keyword>
<evidence type="ECO:0000313" key="2">
    <source>
        <dbReference type="EMBL" id="KAG5671095.1"/>
    </source>
</evidence>
<name>A0A9J6BN33_POLVA</name>
<keyword evidence="3" id="KW-1185">Reference proteome</keyword>
<dbReference type="EMBL" id="JADBJN010000003">
    <property type="protein sequence ID" value="KAG5671095.1"/>
    <property type="molecule type" value="Genomic_DNA"/>
</dbReference>
<feature type="chain" id="PRO_5039887867" evidence="1">
    <location>
        <begin position="20"/>
        <end position="275"/>
    </location>
</feature>
<dbReference type="OrthoDB" id="7786693at2759"/>
<evidence type="ECO:0000256" key="1">
    <source>
        <dbReference type="SAM" id="SignalP"/>
    </source>
</evidence>
<reference evidence="2" key="1">
    <citation type="submission" date="2021-03" db="EMBL/GenBank/DDBJ databases">
        <title>Chromosome level genome of the anhydrobiotic midge Polypedilum vanderplanki.</title>
        <authorList>
            <person name="Yoshida Y."/>
            <person name="Kikawada T."/>
            <person name="Gusev O."/>
        </authorList>
    </citation>
    <scope>NUCLEOTIDE SEQUENCE</scope>
    <source>
        <strain evidence="2">NIAS01</strain>
        <tissue evidence="2">Whole body or cell culture</tissue>
    </source>
</reference>
<accession>A0A9J6BN33</accession>
<comment type="caution">
    <text evidence="2">The sequence shown here is derived from an EMBL/GenBank/DDBJ whole genome shotgun (WGS) entry which is preliminary data.</text>
</comment>
<organism evidence="2 3">
    <name type="scientific">Polypedilum vanderplanki</name>
    <name type="common">Sleeping chironomid midge</name>
    <dbReference type="NCBI Taxonomy" id="319348"/>
    <lineage>
        <taxon>Eukaryota</taxon>
        <taxon>Metazoa</taxon>
        <taxon>Ecdysozoa</taxon>
        <taxon>Arthropoda</taxon>
        <taxon>Hexapoda</taxon>
        <taxon>Insecta</taxon>
        <taxon>Pterygota</taxon>
        <taxon>Neoptera</taxon>
        <taxon>Endopterygota</taxon>
        <taxon>Diptera</taxon>
        <taxon>Nematocera</taxon>
        <taxon>Chironomoidea</taxon>
        <taxon>Chironomidae</taxon>
        <taxon>Chironominae</taxon>
        <taxon>Polypedilum</taxon>
        <taxon>Polypedilum</taxon>
    </lineage>
</organism>
<dbReference type="AlphaFoldDB" id="A0A9J6BN33"/>
<dbReference type="Proteomes" id="UP001107558">
    <property type="component" value="Chromosome 3"/>
</dbReference>